<dbReference type="InterPro" id="IPR001789">
    <property type="entry name" value="Sig_transdc_resp-reg_receiver"/>
</dbReference>
<dbReference type="SMART" id="SM00086">
    <property type="entry name" value="PAC"/>
    <property type="match status" value="2"/>
</dbReference>
<dbReference type="GO" id="GO:0006355">
    <property type="term" value="P:regulation of DNA-templated transcription"/>
    <property type="evidence" value="ECO:0007669"/>
    <property type="project" value="InterPro"/>
</dbReference>
<evidence type="ECO:0000259" key="16">
    <source>
        <dbReference type="PROSITE" id="PS50110"/>
    </source>
</evidence>
<sequence>MPAAPLPANEPERQRALEQYQVLDTPPEPIFDEITNLAAAICETPIALISLVDRQRQWFKSKVGIDACETPRNVAFCAHVILQDQLVIVPDARLDPRFADNPFVTGPPYIRFYAGMPLVTPQGYGIGTLCVVDYQPRQLNPVQQQTLRTLARQVINELEIRHHLEVTQQQLAYIQQMSSLQEAVFNSSNHAIIATRTDGIITLMNRAAQQWLGYPASELVGKATPERFHDPQEMERYAQILSAQLGEPIPAGFETLVARARRGLADEQEWTFVRRDGSCFPVSLSVTPMHDRQGQLIGFLESAVDITDKKQIEAALRLRERAIIASTNGIVITDYRQPDNPVIYVNPAFERMTGYRATEVIGKNCRFLQGSDRHQPGATAIRNAIKKGQSCRVVLRNYRKNGQLFWNELAISPIYNEFGEITHYIGIQSDVTERQRAQLFLQQQVKRTLLLNRITEEIRQQIEREHICRTAVQQVGVTLNVSRCLLFVYQENAPTPMELVAEYCGPGVPSVNECDLDLTQMRAPFLASVFASDEVFSCDDVQNDDRLAPLHAYCEALRVKSALIVRTAYRNQANGLLILHQCDRQRRWTDAIQSLLKSVAAQVGIGLAQVQLLEQETRQRQQLQQQMQRALLLNQITEQIRQSLDTETVFATTVTQIGQAFGVNRCLIHRYDPGPPPHIPDVAEYLQPGYASMRGISIPVENNPHALAVLSGDTAVVSNDVTQDPLLANAMHLCHQFQIQSMLAIRTSYKGVPNGIIGLHQCDRQRQWTPEEIELLEAVAAQVGIAIAQAELLRHEQQQRQLLAQQNQELEQARLQAELANRAKSEFLATMSHEIRTPMNAVLGFTNLLLDTPLNEQQRDFLQTLHQAGEALLTIINDILDFSKIESGKLVLEQQPFDVRECVEDVLSLLASKAQEKELELLYTCTPETPAQIKGDVTRLRQILVNLVGNGIKFTHEGQVAVHVGVLKREGKDFLQFQVQDTGIGIPRDRLDRLFKPFSQVDASTTREYGGTGLGLVISKRLCELMGGDMSVESTEGQGTTFTFTILAEGQKPYVPPKVHPALEGKRVLVIDDNAASRENLCTLLHNWGMVPIGYSDPRLVLEAAPPWDLAVIDLNMPQMTGLQLAERLQSEPNFNQQPMILLTPLSWLETASRKELITAHVPKPIRPLTLRQTLIRTLSSESATQPALTKTGIDLNLGNRFPLRILLAEDNAVNQKVALHILKRMGYRADVAANGLEVLEALQQRPYDVILMDVQMPKMDGLETTERICAQWPPSQRPWIIAMTANALAGDRERCFAAGMDDYISKPIKIEALAAALNRCRCLNPKSTYPQLCDQINIDSDQGHQSATESMT</sequence>
<dbReference type="EnsemblBacteria" id="BAC08834">
    <property type="protein sequence ID" value="BAC08834"/>
    <property type="gene ID" value="BAC08834"/>
</dbReference>
<dbReference type="InterPro" id="IPR000700">
    <property type="entry name" value="PAS-assoc_C"/>
</dbReference>
<dbReference type="GO" id="GO:0000155">
    <property type="term" value="F:phosphorelay sensor kinase activity"/>
    <property type="evidence" value="ECO:0007669"/>
    <property type="project" value="InterPro"/>
</dbReference>
<dbReference type="InterPro" id="IPR036890">
    <property type="entry name" value="HATPase_C_sf"/>
</dbReference>
<dbReference type="SUPFAM" id="SSF55781">
    <property type="entry name" value="GAF domain-like"/>
    <property type="match status" value="3"/>
</dbReference>
<dbReference type="eggNOG" id="COG0784">
    <property type="taxonomic scope" value="Bacteria"/>
</dbReference>
<dbReference type="InterPro" id="IPR003018">
    <property type="entry name" value="GAF"/>
</dbReference>
<dbReference type="SMART" id="SM00388">
    <property type="entry name" value="HisKA"/>
    <property type="match status" value="1"/>
</dbReference>
<dbReference type="PANTHER" id="PTHR45339:SF1">
    <property type="entry name" value="HYBRID SIGNAL TRANSDUCTION HISTIDINE KINASE J"/>
    <property type="match status" value="1"/>
</dbReference>
<dbReference type="SUPFAM" id="SSF52172">
    <property type="entry name" value="CheY-like"/>
    <property type="match status" value="2"/>
</dbReference>
<proteinExistence type="inferred from homology"/>
<dbReference type="PRINTS" id="PR00344">
    <property type="entry name" value="BCTRLSENSOR"/>
</dbReference>
<name>Q8DJE3_THEVB</name>
<dbReference type="Gene3D" id="3.30.450.40">
    <property type="match status" value="3"/>
</dbReference>
<dbReference type="PATRIC" id="fig|197221.4.peg.1349"/>
<dbReference type="STRING" id="197221.gene:10747878"/>
<evidence type="ECO:0000256" key="8">
    <source>
        <dbReference type="ARBA" id="ARBA00022840"/>
    </source>
</evidence>
<comment type="subunit">
    <text evidence="10">At low DSF concentrations, interacts with RpfF.</text>
</comment>
<feature type="domain" description="Response regulatory" evidence="16">
    <location>
        <begin position="1205"/>
        <end position="1322"/>
    </location>
</feature>
<evidence type="ECO:0000256" key="10">
    <source>
        <dbReference type="ARBA" id="ARBA00064003"/>
    </source>
</evidence>
<dbReference type="Pfam" id="PF13426">
    <property type="entry name" value="PAS_9"/>
    <property type="match status" value="1"/>
</dbReference>
<dbReference type="CDD" id="cd17546">
    <property type="entry name" value="REC_hyHK_CKI1_RcsC-like"/>
    <property type="match status" value="1"/>
</dbReference>
<dbReference type="CDD" id="cd00082">
    <property type="entry name" value="HisKA"/>
    <property type="match status" value="1"/>
</dbReference>
<feature type="modified residue" description="4-aspartylphosphate" evidence="13">
    <location>
        <position position="1254"/>
    </location>
</feature>
<keyword evidence="5" id="KW-0808">Transferase</keyword>
<dbReference type="Gene3D" id="3.30.565.10">
    <property type="entry name" value="Histidine kinase-like ATPase, C-terminal domain"/>
    <property type="match status" value="1"/>
</dbReference>
<evidence type="ECO:0000259" key="17">
    <source>
        <dbReference type="PROSITE" id="PS50112"/>
    </source>
</evidence>
<dbReference type="CDD" id="cd00130">
    <property type="entry name" value="PAS"/>
    <property type="match status" value="2"/>
</dbReference>
<evidence type="ECO:0000259" key="15">
    <source>
        <dbReference type="PROSITE" id="PS50109"/>
    </source>
</evidence>
<dbReference type="PROSITE" id="PS50113">
    <property type="entry name" value="PAC"/>
    <property type="match status" value="2"/>
</dbReference>
<evidence type="ECO:0000313" key="20">
    <source>
        <dbReference type="Proteomes" id="UP000000440"/>
    </source>
</evidence>
<accession>Q8DJE3</accession>
<evidence type="ECO:0000256" key="12">
    <source>
        <dbReference type="ARBA" id="ARBA00074306"/>
    </source>
</evidence>
<dbReference type="InterPro" id="IPR035965">
    <property type="entry name" value="PAS-like_dom_sf"/>
</dbReference>
<dbReference type="eggNOG" id="COG2203">
    <property type="taxonomic scope" value="Bacteria"/>
</dbReference>
<dbReference type="CDD" id="cd16922">
    <property type="entry name" value="HATPase_EvgS-ArcB-TorS-like"/>
    <property type="match status" value="1"/>
</dbReference>
<dbReference type="SMART" id="SM00091">
    <property type="entry name" value="PAS"/>
    <property type="match status" value="2"/>
</dbReference>
<dbReference type="SUPFAM" id="SSF47384">
    <property type="entry name" value="Homodimeric domain of signal transducing histidine kinase"/>
    <property type="match status" value="1"/>
</dbReference>
<evidence type="ECO:0000256" key="3">
    <source>
        <dbReference type="ARBA" id="ARBA00012438"/>
    </source>
</evidence>
<feature type="modified residue" description="4-aspartylphosphate" evidence="13">
    <location>
        <position position="1114"/>
    </location>
</feature>
<dbReference type="SMART" id="SM00448">
    <property type="entry name" value="REC"/>
    <property type="match status" value="2"/>
</dbReference>
<organism evidence="19 20">
    <name type="scientific">Thermosynechococcus vestitus (strain NIES-2133 / IAM M-273 / BP-1)</name>
    <dbReference type="NCBI Taxonomy" id="197221"/>
    <lineage>
        <taxon>Bacteria</taxon>
        <taxon>Bacillati</taxon>
        <taxon>Cyanobacteriota</taxon>
        <taxon>Cyanophyceae</taxon>
        <taxon>Acaryochloridales</taxon>
        <taxon>Thermosynechococcaceae</taxon>
        <taxon>Thermosynechococcus</taxon>
    </lineage>
</organism>
<dbReference type="EMBL" id="BA000039">
    <property type="protein sequence ID" value="BAC08834.1"/>
    <property type="molecule type" value="Genomic_DNA"/>
</dbReference>
<feature type="domain" description="PAS" evidence="17">
    <location>
        <begin position="308"/>
        <end position="388"/>
    </location>
</feature>
<dbReference type="Gene3D" id="3.40.50.2300">
    <property type="match status" value="2"/>
</dbReference>
<dbReference type="SMART" id="SM00387">
    <property type="entry name" value="HATPase_c"/>
    <property type="match status" value="1"/>
</dbReference>
<evidence type="ECO:0000256" key="6">
    <source>
        <dbReference type="ARBA" id="ARBA00022741"/>
    </source>
</evidence>
<feature type="coiled-coil region" evidence="14">
    <location>
        <begin position="785"/>
        <end position="823"/>
    </location>
</feature>
<dbReference type="RefSeq" id="WP_011057122.1">
    <property type="nucleotide sequence ID" value="NC_004113.1"/>
</dbReference>
<feature type="domain" description="Histidine kinase" evidence="15">
    <location>
        <begin position="830"/>
        <end position="1050"/>
    </location>
</feature>
<keyword evidence="8" id="KW-0067">ATP-binding</keyword>
<comment type="catalytic activity">
    <reaction evidence="1">
        <text>ATP + protein L-histidine = ADP + protein N-phospho-L-histidine.</text>
        <dbReference type="EC" id="2.7.13.3"/>
    </reaction>
</comment>
<dbReference type="InterPro" id="IPR003661">
    <property type="entry name" value="HisK_dim/P_dom"/>
</dbReference>
<feature type="domain" description="PAC" evidence="18">
    <location>
        <begin position="266"/>
        <end position="318"/>
    </location>
</feature>
<dbReference type="Gene3D" id="1.10.287.130">
    <property type="match status" value="1"/>
</dbReference>
<dbReference type="Pfam" id="PF00072">
    <property type="entry name" value="Response_reg"/>
    <property type="match status" value="2"/>
</dbReference>
<evidence type="ECO:0000259" key="18">
    <source>
        <dbReference type="PROSITE" id="PS50113"/>
    </source>
</evidence>
<evidence type="ECO:0000256" key="14">
    <source>
        <dbReference type="SAM" id="Coils"/>
    </source>
</evidence>
<evidence type="ECO:0000256" key="7">
    <source>
        <dbReference type="ARBA" id="ARBA00022777"/>
    </source>
</evidence>
<dbReference type="SUPFAM" id="SSF55874">
    <property type="entry name" value="ATPase domain of HSP90 chaperone/DNA topoisomerase II/histidine kinase"/>
    <property type="match status" value="1"/>
</dbReference>
<dbReference type="GO" id="GO:0005524">
    <property type="term" value="F:ATP binding"/>
    <property type="evidence" value="ECO:0007669"/>
    <property type="project" value="UniProtKB-KW"/>
</dbReference>
<keyword evidence="9" id="KW-0902">Two-component regulatory system</keyword>
<dbReference type="InterPro" id="IPR036097">
    <property type="entry name" value="HisK_dim/P_sf"/>
</dbReference>
<dbReference type="eggNOG" id="COG4251">
    <property type="taxonomic scope" value="Bacteria"/>
</dbReference>
<evidence type="ECO:0000256" key="5">
    <source>
        <dbReference type="ARBA" id="ARBA00022679"/>
    </source>
</evidence>
<dbReference type="InterPro" id="IPR029016">
    <property type="entry name" value="GAF-like_dom_sf"/>
</dbReference>
<dbReference type="PANTHER" id="PTHR45339">
    <property type="entry name" value="HYBRID SIGNAL TRANSDUCTION HISTIDINE KINASE J"/>
    <property type="match status" value="1"/>
</dbReference>
<evidence type="ECO:0000256" key="13">
    <source>
        <dbReference type="PROSITE-ProRule" id="PRU00169"/>
    </source>
</evidence>
<keyword evidence="7" id="KW-0418">Kinase</keyword>
<reference evidence="19 20" key="1">
    <citation type="journal article" date="2002" name="DNA Res.">
        <title>Complete genome structure of the thermophilic cyanobacterium Thermosynechococcus elongatus BP-1.</title>
        <authorList>
            <person name="Nakamura Y."/>
            <person name="Kaneko T."/>
            <person name="Sato S."/>
            <person name="Ikeuchi M."/>
            <person name="Katoh H."/>
            <person name="Sasamoto S."/>
            <person name="Watanabe A."/>
            <person name="Iriguchi M."/>
            <person name="Kawashima K."/>
            <person name="Kimura T."/>
            <person name="Kishida Y."/>
            <person name="Kiyokawa C."/>
            <person name="Kohara M."/>
            <person name="Matsumoto M."/>
            <person name="Matsuno A."/>
            <person name="Nakazaki N."/>
            <person name="Shimpo S."/>
            <person name="Sugimoto M."/>
            <person name="Takeuchi C."/>
            <person name="Yamada M."/>
            <person name="Tabata S."/>
        </authorList>
    </citation>
    <scope>NUCLEOTIDE SEQUENCE [LARGE SCALE GENOMIC DNA]</scope>
    <source>
        <strain evidence="20">IAM M-273 / NIES-2133 / BP-1</strain>
    </source>
</reference>
<dbReference type="Gene3D" id="3.30.450.20">
    <property type="entry name" value="PAS domain"/>
    <property type="match status" value="2"/>
</dbReference>
<keyword evidence="6" id="KW-0547">Nucleotide-binding</keyword>
<evidence type="ECO:0000256" key="2">
    <source>
        <dbReference type="ARBA" id="ARBA00006402"/>
    </source>
</evidence>
<evidence type="ECO:0000256" key="11">
    <source>
        <dbReference type="ARBA" id="ARBA00068150"/>
    </source>
</evidence>
<evidence type="ECO:0000313" key="19">
    <source>
        <dbReference type="EMBL" id="BAC08834.1"/>
    </source>
</evidence>
<protein>
    <recommendedName>
        <fullName evidence="12">Circadian input-output histidine kinase CikA</fullName>
        <ecNumber evidence="3">2.7.13.3</ecNumber>
    </recommendedName>
    <alternativeName>
        <fullName evidence="11">Sensory/regulatory protein RpfC</fullName>
    </alternativeName>
</protein>
<evidence type="ECO:0000256" key="9">
    <source>
        <dbReference type="ARBA" id="ARBA00023012"/>
    </source>
</evidence>
<dbReference type="PROSITE" id="PS50112">
    <property type="entry name" value="PAS"/>
    <property type="match status" value="2"/>
</dbReference>
<dbReference type="Pfam" id="PF01590">
    <property type="entry name" value="GAF"/>
    <property type="match status" value="3"/>
</dbReference>
<dbReference type="Pfam" id="PF00512">
    <property type="entry name" value="HisKA"/>
    <property type="match status" value="1"/>
</dbReference>
<dbReference type="Proteomes" id="UP000000440">
    <property type="component" value="Chromosome"/>
</dbReference>
<dbReference type="InterPro" id="IPR000014">
    <property type="entry name" value="PAS"/>
</dbReference>
<evidence type="ECO:0000256" key="4">
    <source>
        <dbReference type="ARBA" id="ARBA00022553"/>
    </source>
</evidence>
<gene>
    <name evidence="19" type="ordered locus">tll1282</name>
</gene>
<dbReference type="InterPro" id="IPR011006">
    <property type="entry name" value="CheY-like_superfamily"/>
</dbReference>
<dbReference type="KEGG" id="tel:tll1282"/>
<dbReference type="SUPFAM" id="SSF55785">
    <property type="entry name" value="PYP-like sensor domain (PAS domain)"/>
    <property type="match status" value="2"/>
</dbReference>
<dbReference type="InterPro" id="IPR005467">
    <property type="entry name" value="His_kinase_dom"/>
</dbReference>
<dbReference type="EC" id="2.7.13.3" evidence="3"/>
<dbReference type="FunFam" id="1.10.287.130:FF:000002">
    <property type="entry name" value="Two-component osmosensing histidine kinase"/>
    <property type="match status" value="1"/>
</dbReference>
<evidence type="ECO:0000256" key="1">
    <source>
        <dbReference type="ARBA" id="ARBA00000085"/>
    </source>
</evidence>
<keyword evidence="20" id="KW-1185">Reference proteome</keyword>
<keyword evidence="4 13" id="KW-0597">Phosphoprotein</keyword>
<dbReference type="InterPro" id="IPR003594">
    <property type="entry name" value="HATPase_dom"/>
</dbReference>
<keyword evidence="14" id="KW-0175">Coiled coil</keyword>
<feature type="domain" description="Response regulatory" evidence="16">
    <location>
        <begin position="1067"/>
        <end position="1179"/>
    </location>
</feature>
<comment type="similarity">
    <text evidence="2">In the N-terminal section; belongs to the phytochrome family.</text>
</comment>
<dbReference type="Pfam" id="PF00989">
    <property type="entry name" value="PAS"/>
    <property type="match status" value="1"/>
</dbReference>
<dbReference type="NCBIfam" id="TIGR00229">
    <property type="entry name" value="sensory_box"/>
    <property type="match status" value="2"/>
</dbReference>
<feature type="domain" description="PAC" evidence="18">
    <location>
        <begin position="389"/>
        <end position="443"/>
    </location>
</feature>
<dbReference type="SMART" id="SM00065">
    <property type="entry name" value="GAF"/>
    <property type="match status" value="3"/>
</dbReference>
<dbReference type="Pfam" id="PF02518">
    <property type="entry name" value="HATPase_c"/>
    <property type="match status" value="1"/>
</dbReference>
<dbReference type="PROSITE" id="PS50109">
    <property type="entry name" value="HIS_KIN"/>
    <property type="match status" value="1"/>
</dbReference>
<dbReference type="InterPro" id="IPR004358">
    <property type="entry name" value="Sig_transdc_His_kin-like_C"/>
</dbReference>
<dbReference type="PROSITE" id="PS50110">
    <property type="entry name" value="RESPONSE_REGULATORY"/>
    <property type="match status" value="2"/>
</dbReference>
<feature type="domain" description="PAS" evidence="17">
    <location>
        <begin position="177"/>
        <end position="248"/>
    </location>
</feature>
<dbReference type="InterPro" id="IPR013767">
    <property type="entry name" value="PAS_fold"/>
</dbReference>
<dbReference type="InterPro" id="IPR001610">
    <property type="entry name" value="PAC"/>
</dbReference>
<dbReference type="FunFam" id="3.30.565.10:FF:000010">
    <property type="entry name" value="Sensor histidine kinase RcsC"/>
    <property type="match status" value="1"/>
</dbReference>